<protein>
    <recommendedName>
        <fullName evidence="9">Transmembrane protein 184B</fullName>
    </recommendedName>
</protein>
<evidence type="ECO:0000256" key="1">
    <source>
        <dbReference type="ARBA" id="ARBA00004141"/>
    </source>
</evidence>
<dbReference type="Pfam" id="PF03619">
    <property type="entry name" value="Solute_trans_a"/>
    <property type="match status" value="1"/>
</dbReference>
<sequence>MSQLWWRAKRLSERLGSDSPHGLPPGSPSTVAPQGSNSSWAPIAPMVRPEEPIFLMTSTAQAISGFFVWTALLITCHQIYMHLRYYSSPNEQRHIVRILFIVPIYAFDSWLSLLFFTTEEYYVYFDTVRDCYEAFVIYNFLSLCYEYLGGESAIMAEIRGKPIESSCMYGTCCLWGKAYSIGFLRFCKQVSMLFAFSCCTLFNCSCVTGMSARSNSTSDAQGLLHNVYIKGADTINSI</sequence>
<comment type="caution">
    <text evidence="7">The sequence shown here is derived from an EMBL/GenBank/DDBJ whole genome shotgun (WGS) entry which is preliminary data.</text>
</comment>
<keyword evidence="8" id="KW-1185">Reference proteome</keyword>
<feature type="transmembrane region" description="Helical" evidence="6">
    <location>
        <begin position="53"/>
        <end position="74"/>
    </location>
</feature>
<evidence type="ECO:0000256" key="5">
    <source>
        <dbReference type="SAM" id="MobiDB-lite"/>
    </source>
</evidence>
<evidence type="ECO:0000256" key="6">
    <source>
        <dbReference type="SAM" id="Phobius"/>
    </source>
</evidence>
<name>A0ABV0UNJ2_9TELE</name>
<gene>
    <name evidence="7" type="ORF">ILYODFUR_001680</name>
</gene>
<proteinExistence type="predicted"/>
<accession>A0ABV0UNJ2</accession>
<dbReference type="PANTHER" id="PTHR23423">
    <property type="entry name" value="ORGANIC SOLUTE TRANSPORTER-RELATED"/>
    <property type="match status" value="1"/>
</dbReference>
<comment type="subcellular location">
    <subcellularLocation>
        <location evidence="1">Membrane</location>
        <topology evidence="1">Multi-pass membrane protein</topology>
    </subcellularLocation>
</comment>
<evidence type="ECO:0000313" key="7">
    <source>
        <dbReference type="EMBL" id="MEQ2246661.1"/>
    </source>
</evidence>
<dbReference type="InterPro" id="IPR005178">
    <property type="entry name" value="Ostalpha/TMEM184C"/>
</dbReference>
<dbReference type="Proteomes" id="UP001482620">
    <property type="component" value="Unassembled WGS sequence"/>
</dbReference>
<keyword evidence="4 6" id="KW-0472">Membrane</keyword>
<keyword evidence="3 6" id="KW-1133">Transmembrane helix</keyword>
<evidence type="ECO:0000256" key="3">
    <source>
        <dbReference type="ARBA" id="ARBA00022989"/>
    </source>
</evidence>
<keyword evidence="2 6" id="KW-0812">Transmembrane</keyword>
<organism evidence="7 8">
    <name type="scientific">Ilyodon furcidens</name>
    <name type="common">goldbreast splitfin</name>
    <dbReference type="NCBI Taxonomy" id="33524"/>
    <lineage>
        <taxon>Eukaryota</taxon>
        <taxon>Metazoa</taxon>
        <taxon>Chordata</taxon>
        <taxon>Craniata</taxon>
        <taxon>Vertebrata</taxon>
        <taxon>Euteleostomi</taxon>
        <taxon>Actinopterygii</taxon>
        <taxon>Neopterygii</taxon>
        <taxon>Teleostei</taxon>
        <taxon>Neoteleostei</taxon>
        <taxon>Acanthomorphata</taxon>
        <taxon>Ovalentaria</taxon>
        <taxon>Atherinomorphae</taxon>
        <taxon>Cyprinodontiformes</taxon>
        <taxon>Goodeidae</taxon>
        <taxon>Ilyodon</taxon>
    </lineage>
</organism>
<feature type="transmembrane region" description="Helical" evidence="6">
    <location>
        <begin position="95"/>
        <end position="116"/>
    </location>
</feature>
<dbReference type="EMBL" id="JAHRIQ010081172">
    <property type="protein sequence ID" value="MEQ2246661.1"/>
    <property type="molecule type" value="Genomic_DNA"/>
</dbReference>
<dbReference type="SMART" id="SM01417">
    <property type="entry name" value="Solute_trans_a"/>
    <property type="match status" value="1"/>
</dbReference>
<evidence type="ECO:0000256" key="2">
    <source>
        <dbReference type="ARBA" id="ARBA00022692"/>
    </source>
</evidence>
<evidence type="ECO:0000313" key="8">
    <source>
        <dbReference type="Proteomes" id="UP001482620"/>
    </source>
</evidence>
<reference evidence="7 8" key="1">
    <citation type="submission" date="2021-06" db="EMBL/GenBank/DDBJ databases">
        <authorList>
            <person name="Palmer J.M."/>
        </authorList>
    </citation>
    <scope>NUCLEOTIDE SEQUENCE [LARGE SCALE GENOMIC DNA]</scope>
    <source>
        <strain evidence="8">if_2019</strain>
        <tissue evidence="7">Muscle</tissue>
    </source>
</reference>
<feature type="region of interest" description="Disordered" evidence="5">
    <location>
        <begin position="15"/>
        <end position="36"/>
    </location>
</feature>
<evidence type="ECO:0000256" key="4">
    <source>
        <dbReference type="ARBA" id="ARBA00023136"/>
    </source>
</evidence>
<evidence type="ECO:0008006" key="9">
    <source>
        <dbReference type="Google" id="ProtNLM"/>
    </source>
</evidence>